<keyword evidence="5 7" id="KW-0456">Lyase</keyword>
<evidence type="ECO:0000256" key="6">
    <source>
        <dbReference type="PIRSR" id="PIRSR602129-50"/>
    </source>
</evidence>
<sequence>MSHQFNQYRQLLNQSFDHAVAYLESLPERPVDKHVTSDALRQAIGGELPQAPSCPDTVLNQLAVNVEQGLIGSGGPRFFGYAIGSAFPVSMAADWLVSAWDQNVPYYVSSPSMAIVEETAAEWVLELLGLSEHAGLGFTSGAQEAIYTALITARNTLLQRAGWDVAKQGLYGAPRINVVVSDQIHSTIKRALSMIGIGLEDIHTIPTDDNLRIIEDHIPEVLSRCEGPTLVCAQAGCIDSGAFDPFDALADAVESHPNAWLHVDGAIGLWAAVSDKQKYLVKGIERVDSIDTDGHKWFNMPYDCGLVIVKDASALACAMGGSNMGDYLNDAMAKPDRNAINFGISASRRARGVPVYAAIKALGKSGIEQHLDNCCELAQRMADKLRAVEGITILNDVVSNRFSAQFGTGNDEQRNQLTERVVHRLQQEGFCYPSTSGYKGLKTMLFSVLSCHTNEQDIDLSAEKIIAAFEIEREPVNQAGQPKHAEAVAQAEC</sequence>
<evidence type="ECO:0000313" key="8">
    <source>
        <dbReference type="EMBL" id="AJR08536.1"/>
    </source>
</evidence>
<evidence type="ECO:0000256" key="1">
    <source>
        <dbReference type="ARBA" id="ARBA00001933"/>
    </source>
</evidence>
<dbReference type="Pfam" id="PF00282">
    <property type="entry name" value="Pyridoxal_deC"/>
    <property type="match status" value="1"/>
</dbReference>
<dbReference type="EMBL" id="CP005974">
    <property type="protein sequence ID" value="AJR08536.1"/>
    <property type="molecule type" value="Genomic_DNA"/>
</dbReference>
<dbReference type="STRING" id="658445.H744_2c1870"/>
<dbReference type="AlphaFoldDB" id="A0A0C5WAB9"/>
<dbReference type="InterPro" id="IPR002129">
    <property type="entry name" value="PyrdxlP-dep_de-COase"/>
</dbReference>
<organism evidence="8 9">
    <name type="scientific">Photobacterium gaetbulicola Gung47</name>
    <dbReference type="NCBI Taxonomy" id="658445"/>
    <lineage>
        <taxon>Bacteria</taxon>
        <taxon>Pseudomonadati</taxon>
        <taxon>Pseudomonadota</taxon>
        <taxon>Gammaproteobacteria</taxon>
        <taxon>Vibrionales</taxon>
        <taxon>Vibrionaceae</taxon>
        <taxon>Photobacterium</taxon>
    </lineage>
</organism>
<keyword evidence="4 6" id="KW-0663">Pyridoxal phosphate</keyword>
<evidence type="ECO:0000313" key="9">
    <source>
        <dbReference type="Proteomes" id="UP000032303"/>
    </source>
</evidence>
<evidence type="ECO:0000256" key="3">
    <source>
        <dbReference type="ARBA" id="ARBA00022793"/>
    </source>
</evidence>
<dbReference type="GO" id="GO:0030170">
    <property type="term" value="F:pyridoxal phosphate binding"/>
    <property type="evidence" value="ECO:0007669"/>
    <property type="project" value="InterPro"/>
</dbReference>
<dbReference type="OrthoDB" id="9803665at2"/>
<dbReference type="Proteomes" id="UP000032303">
    <property type="component" value="Chromosome 2"/>
</dbReference>
<dbReference type="PROSITE" id="PS00392">
    <property type="entry name" value="DDC_GAD_HDC_YDC"/>
    <property type="match status" value="1"/>
</dbReference>
<dbReference type="Gene3D" id="1.20.1340.10">
    <property type="entry name" value="dopa decarboxylase, N-terminal domain"/>
    <property type="match status" value="1"/>
</dbReference>
<dbReference type="Gene3D" id="3.90.1150.10">
    <property type="entry name" value="Aspartate Aminotransferase, domain 1"/>
    <property type="match status" value="1"/>
</dbReference>
<protein>
    <submittedName>
        <fullName evidence="8">Amino acid decarboxylase</fullName>
    </submittedName>
</protein>
<dbReference type="PANTHER" id="PTHR11999:SF70">
    <property type="entry name" value="MIP05841P"/>
    <property type="match status" value="1"/>
</dbReference>
<reference evidence="8 9" key="1">
    <citation type="submission" date="2013-05" db="EMBL/GenBank/DDBJ databases">
        <title>Complete genome sequence of the lipase-producing bacterium Photobacterium gaetbulicola Gung47.</title>
        <authorList>
            <person name="Kim Y.-O."/>
        </authorList>
    </citation>
    <scope>NUCLEOTIDE SEQUENCE [LARGE SCALE GENOMIC DNA]</scope>
    <source>
        <strain evidence="8 9">Gung47</strain>
    </source>
</reference>
<dbReference type="InterPro" id="IPR021115">
    <property type="entry name" value="Pyridoxal-P_BS"/>
</dbReference>
<keyword evidence="9" id="KW-1185">Reference proteome</keyword>
<evidence type="ECO:0000256" key="4">
    <source>
        <dbReference type="ARBA" id="ARBA00022898"/>
    </source>
</evidence>
<evidence type="ECO:0000256" key="2">
    <source>
        <dbReference type="ARBA" id="ARBA00009533"/>
    </source>
</evidence>
<proteinExistence type="inferred from homology"/>
<comment type="cofactor">
    <cofactor evidence="1 6 7">
        <name>pyridoxal 5'-phosphate</name>
        <dbReference type="ChEBI" id="CHEBI:597326"/>
    </cofactor>
</comment>
<dbReference type="PANTHER" id="PTHR11999">
    <property type="entry name" value="GROUP II PYRIDOXAL-5-PHOSPHATE DECARBOXYLASE"/>
    <property type="match status" value="1"/>
</dbReference>
<dbReference type="InterPro" id="IPR010977">
    <property type="entry name" value="Aromatic_deC"/>
</dbReference>
<dbReference type="SUPFAM" id="SSF53383">
    <property type="entry name" value="PLP-dependent transferases"/>
    <property type="match status" value="1"/>
</dbReference>
<dbReference type="GO" id="GO:0019752">
    <property type="term" value="P:carboxylic acid metabolic process"/>
    <property type="evidence" value="ECO:0007669"/>
    <property type="project" value="InterPro"/>
</dbReference>
<dbReference type="InterPro" id="IPR015424">
    <property type="entry name" value="PyrdxlP-dep_Trfase"/>
</dbReference>
<accession>A0A0C5WAB9</accession>
<dbReference type="HOGENOM" id="CLU_011856_0_4_6"/>
<name>A0A0C5WAB9_9GAMM</name>
<dbReference type="KEGG" id="pgb:H744_2c1870"/>
<gene>
    <name evidence="8" type="ORF">H744_2c1870</name>
</gene>
<dbReference type="InterPro" id="IPR015422">
    <property type="entry name" value="PyrdxlP-dep_Trfase_small"/>
</dbReference>
<evidence type="ECO:0000256" key="7">
    <source>
        <dbReference type="RuleBase" id="RU000382"/>
    </source>
</evidence>
<keyword evidence="3" id="KW-0210">Decarboxylase</keyword>
<evidence type="ECO:0000256" key="5">
    <source>
        <dbReference type="ARBA" id="ARBA00023239"/>
    </source>
</evidence>
<dbReference type="Gene3D" id="3.40.640.10">
    <property type="entry name" value="Type I PLP-dependent aspartate aminotransferase-like (Major domain)"/>
    <property type="match status" value="1"/>
</dbReference>
<comment type="similarity">
    <text evidence="2 7">Belongs to the group II decarboxylase family.</text>
</comment>
<dbReference type="PATRIC" id="fig|658445.3.peg.3800"/>
<feature type="modified residue" description="N6-(pyridoxal phosphate)lysine" evidence="6">
    <location>
        <position position="296"/>
    </location>
</feature>
<dbReference type="InterPro" id="IPR015421">
    <property type="entry name" value="PyrdxlP-dep_Trfase_major"/>
</dbReference>
<dbReference type="GO" id="GO:0016831">
    <property type="term" value="F:carboxy-lyase activity"/>
    <property type="evidence" value="ECO:0007669"/>
    <property type="project" value="UniProtKB-KW"/>
</dbReference>